<dbReference type="GO" id="GO:0006351">
    <property type="term" value="P:DNA-templated transcription"/>
    <property type="evidence" value="ECO:0007669"/>
    <property type="project" value="InterPro"/>
</dbReference>
<dbReference type="GO" id="GO:0008270">
    <property type="term" value="F:zinc ion binding"/>
    <property type="evidence" value="ECO:0007669"/>
    <property type="project" value="InterPro"/>
</dbReference>
<organism evidence="5 6">
    <name type="scientific">Orbilia blumenaviensis</name>
    <dbReference type="NCBI Taxonomy" id="1796055"/>
    <lineage>
        <taxon>Eukaryota</taxon>
        <taxon>Fungi</taxon>
        <taxon>Dikarya</taxon>
        <taxon>Ascomycota</taxon>
        <taxon>Pezizomycotina</taxon>
        <taxon>Orbiliomycetes</taxon>
        <taxon>Orbiliales</taxon>
        <taxon>Orbiliaceae</taxon>
        <taxon>Orbilia</taxon>
    </lineage>
</organism>
<evidence type="ECO:0000313" key="6">
    <source>
        <dbReference type="Proteomes" id="UP001373714"/>
    </source>
</evidence>
<gene>
    <name evidence="5" type="ORF">TWF730_001120</name>
</gene>
<reference evidence="5 6" key="1">
    <citation type="submission" date="2019-10" db="EMBL/GenBank/DDBJ databases">
        <authorList>
            <person name="Palmer J.M."/>
        </authorList>
    </citation>
    <scope>NUCLEOTIDE SEQUENCE [LARGE SCALE GENOMIC DNA]</scope>
    <source>
        <strain evidence="5 6">TWF730</strain>
    </source>
</reference>
<dbReference type="GO" id="GO:0000981">
    <property type="term" value="F:DNA-binding transcription factor activity, RNA polymerase II-specific"/>
    <property type="evidence" value="ECO:0007669"/>
    <property type="project" value="InterPro"/>
</dbReference>
<dbReference type="PANTHER" id="PTHR31668">
    <property type="entry name" value="GLUCOSE TRANSPORT TRANSCRIPTION REGULATOR RGT1-RELATED-RELATED"/>
    <property type="match status" value="1"/>
</dbReference>
<dbReference type="SMART" id="SM00906">
    <property type="entry name" value="Fungal_trans"/>
    <property type="match status" value="1"/>
</dbReference>
<dbReference type="GO" id="GO:0001080">
    <property type="term" value="P:nitrogen catabolite activation of transcription from RNA polymerase II promoter"/>
    <property type="evidence" value="ECO:0007669"/>
    <property type="project" value="TreeGrafter"/>
</dbReference>
<dbReference type="InterPro" id="IPR001138">
    <property type="entry name" value="Zn2Cys6_DnaBD"/>
</dbReference>
<evidence type="ECO:0000256" key="1">
    <source>
        <dbReference type="ARBA" id="ARBA00022723"/>
    </source>
</evidence>
<feature type="compositionally biased region" description="Low complexity" evidence="3">
    <location>
        <begin position="172"/>
        <end position="185"/>
    </location>
</feature>
<dbReference type="PANTHER" id="PTHR31668:SF10">
    <property type="entry name" value="ZN(II)2CYS6 TRANSCRIPTION FACTOR (EUROFUNG)"/>
    <property type="match status" value="1"/>
</dbReference>
<feature type="region of interest" description="Disordered" evidence="3">
    <location>
        <begin position="164"/>
        <end position="185"/>
    </location>
</feature>
<feature type="region of interest" description="Disordered" evidence="3">
    <location>
        <begin position="51"/>
        <end position="143"/>
    </location>
</feature>
<evidence type="ECO:0000259" key="4">
    <source>
        <dbReference type="PROSITE" id="PS50048"/>
    </source>
</evidence>
<dbReference type="PROSITE" id="PS50048">
    <property type="entry name" value="ZN2_CY6_FUNGAL_2"/>
    <property type="match status" value="1"/>
</dbReference>
<evidence type="ECO:0000256" key="3">
    <source>
        <dbReference type="SAM" id="MobiDB-lite"/>
    </source>
</evidence>
<proteinExistence type="predicted"/>
<dbReference type="SUPFAM" id="SSF57701">
    <property type="entry name" value="Zn2/Cys6 DNA-binding domain"/>
    <property type="match status" value="1"/>
</dbReference>
<dbReference type="InterPro" id="IPR036864">
    <property type="entry name" value="Zn2-C6_fun-type_DNA-bd_sf"/>
</dbReference>
<dbReference type="InterPro" id="IPR007219">
    <property type="entry name" value="XnlR_reg_dom"/>
</dbReference>
<dbReference type="Pfam" id="PF04082">
    <property type="entry name" value="Fungal_trans"/>
    <property type="match status" value="1"/>
</dbReference>
<dbReference type="AlphaFoldDB" id="A0AAV9VRA5"/>
<feature type="domain" description="Zn(2)-C6 fungal-type" evidence="4">
    <location>
        <begin position="19"/>
        <end position="51"/>
    </location>
</feature>
<dbReference type="GO" id="GO:0003677">
    <property type="term" value="F:DNA binding"/>
    <property type="evidence" value="ECO:0007669"/>
    <property type="project" value="InterPro"/>
</dbReference>
<dbReference type="Proteomes" id="UP001373714">
    <property type="component" value="Unassembled WGS sequence"/>
</dbReference>
<dbReference type="Pfam" id="PF00172">
    <property type="entry name" value="Zn_clus"/>
    <property type="match status" value="1"/>
</dbReference>
<feature type="compositionally biased region" description="Low complexity" evidence="3">
    <location>
        <begin position="53"/>
        <end position="100"/>
    </location>
</feature>
<dbReference type="PROSITE" id="PS00463">
    <property type="entry name" value="ZN2_CY6_FUNGAL_1"/>
    <property type="match status" value="1"/>
</dbReference>
<evidence type="ECO:0000313" key="5">
    <source>
        <dbReference type="EMBL" id="KAK6363700.1"/>
    </source>
</evidence>
<feature type="compositionally biased region" description="Basic residues" evidence="3">
    <location>
        <begin position="121"/>
        <end position="134"/>
    </location>
</feature>
<dbReference type="Gene3D" id="4.10.240.10">
    <property type="entry name" value="Zn(2)-C6 fungal-type DNA-binding domain"/>
    <property type="match status" value="1"/>
</dbReference>
<sequence length="737" mass="81003">MMGSMSMEHRPYRSHKVPACARCRQRKIRCKIDLPNQPCLFCREKGVACQIPSSTSPDDSSTSNSNSSHHSSTSNSNFTSSSSASSLSTSNHHHYNNNSNSGGGSINPTKRRRYDSEQQHQHHHGHNIHHHHHSNSLSDGKSSIIVGPSVAEDVEIVQRHMSITPQSHRHNSSTTCNNTSNATASNTTTTTYATEAGPSGSVVYVTVPKYRRGVQPKLDTGDKQREIIEQIFGPFKKEAIRMYFELVHPCFPIIGEELRSQLLGQHWAEVNSALLCNVYASIVPLWDKSEILRLHPRPDSDYIWNLAVRALQEDSTSPSFSTILICAINVIGRPSLYYVGNIANSSRVVALAHSFGLHRDPRKWNKTPAEKEMRIKMWWCIFLIDSWSSLSYGTPPNIAKGCHDVRLPETHSTTGNNSGSPRTASTANSAGYLPSASCSMSFYSLCSLTQILAEILPMVYHLDPDPRVLMETLRTTAVMLRKWEESQVPETTRRPQVKDNASSNLQFCYLSVKLLFSRLSLRAAWQQQSHATTAATAAAGTNSNPALVIHDCLVDLQLAATKVLEYISNLTTQQLQEFWLPYTSHLLVVATMILLRCAVETENQAIKVACAATLISLKDNLESHRDNHGWELGELCLERCAELISRVQTTAPPVAAVVVAPVAPVVAPAATAAAAVIQTPNTVAVTAVADEDAFPFLNDTTLMPFDPLGGFDAIDDIWQSLFGSMPPAVVEGGAHTL</sequence>
<dbReference type="InterPro" id="IPR050797">
    <property type="entry name" value="Carb_Metab_Trans_Reg"/>
</dbReference>
<name>A0AAV9VRA5_9PEZI</name>
<dbReference type="CDD" id="cd12148">
    <property type="entry name" value="fungal_TF_MHR"/>
    <property type="match status" value="1"/>
</dbReference>
<accession>A0AAV9VRA5</accession>
<dbReference type="EMBL" id="JAVHNS010000001">
    <property type="protein sequence ID" value="KAK6363700.1"/>
    <property type="molecule type" value="Genomic_DNA"/>
</dbReference>
<comment type="caution">
    <text evidence="5">The sequence shown here is derived from an EMBL/GenBank/DDBJ whole genome shotgun (WGS) entry which is preliminary data.</text>
</comment>
<keyword evidence="1" id="KW-0479">Metal-binding</keyword>
<protein>
    <recommendedName>
        <fullName evidence="4">Zn(2)-C6 fungal-type domain-containing protein</fullName>
    </recommendedName>
</protein>
<keyword evidence="2" id="KW-0539">Nucleus</keyword>
<keyword evidence="6" id="KW-1185">Reference proteome</keyword>
<evidence type="ECO:0000256" key="2">
    <source>
        <dbReference type="ARBA" id="ARBA00023242"/>
    </source>
</evidence>
<dbReference type="GO" id="GO:0005634">
    <property type="term" value="C:nucleus"/>
    <property type="evidence" value="ECO:0007669"/>
    <property type="project" value="TreeGrafter"/>
</dbReference>
<dbReference type="CDD" id="cd00067">
    <property type="entry name" value="GAL4"/>
    <property type="match status" value="1"/>
</dbReference>